<feature type="domain" description="Rab-GAP TBC" evidence="2">
    <location>
        <begin position="29"/>
        <end position="234"/>
    </location>
</feature>
<evidence type="ECO:0000313" key="4">
    <source>
        <dbReference type="Proteomes" id="UP000014680"/>
    </source>
</evidence>
<dbReference type="AlphaFoldDB" id="A0A0A1U168"/>
<organism evidence="3 4">
    <name type="scientific">Entamoeba invadens IP1</name>
    <dbReference type="NCBI Taxonomy" id="370355"/>
    <lineage>
        <taxon>Eukaryota</taxon>
        <taxon>Amoebozoa</taxon>
        <taxon>Evosea</taxon>
        <taxon>Archamoebae</taxon>
        <taxon>Mastigamoebida</taxon>
        <taxon>Entamoebidae</taxon>
        <taxon>Entamoeba</taxon>
    </lineage>
</organism>
<gene>
    <name evidence="3" type="ORF">EIN_411080</name>
</gene>
<dbReference type="OrthoDB" id="294251at2759"/>
<dbReference type="InterPro" id="IPR000195">
    <property type="entry name" value="Rab-GAP-TBC_dom"/>
</dbReference>
<sequence length="315" mass="36990">MLTQTDFWKLESEDSLLKLNDDFLQEGNTSQVEELLLRGERWYENVMKHSENIPVKEYQPEHIENVPEGIRRIIELDVLRTLKSEEYKAPLRVLLTQLWKDFGDYAQAMCLVAAFLRLVLSENKVYKIMTVLNHSNFYIPGYWKAEAVGYASDTYSAIAIAREISPEVVNKITRTQPYPETFCQKFFNAIGIHVFPFEIEFDIMEQFLTGGRVFLFQLITSVMDVQKEQFLNNNEVNIMFNLLGLEKEVTSRETLRRICDEAKNYDKVLEHDIVAMRNEMYEKHLRAKLEKQKRAKEEEDSDDIIDCPSTDDEDE</sequence>
<dbReference type="InterPro" id="IPR035969">
    <property type="entry name" value="Rab-GAP_TBC_sf"/>
</dbReference>
<dbReference type="Proteomes" id="UP000014680">
    <property type="component" value="Unassembled WGS sequence"/>
</dbReference>
<dbReference type="VEuPathDB" id="AmoebaDB:EIN_411080"/>
<name>A0A0A1U168_ENTIV</name>
<feature type="compositionally biased region" description="Acidic residues" evidence="1">
    <location>
        <begin position="298"/>
        <end position="315"/>
    </location>
</feature>
<proteinExistence type="predicted"/>
<dbReference type="SUPFAM" id="SSF47923">
    <property type="entry name" value="Ypt/Rab-GAP domain of gyp1p"/>
    <property type="match status" value="2"/>
</dbReference>
<accession>A0A0A1U168</accession>
<evidence type="ECO:0000313" key="3">
    <source>
        <dbReference type="EMBL" id="ELP87755.1"/>
    </source>
</evidence>
<dbReference type="OMA" id="HPNLYEH"/>
<protein>
    <recommendedName>
        <fullName evidence="2">Rab-GAP TBC domain-containing protein</fullName>
    </recommendedName>
</protein>
<evidence type="ECO:0000256" key="1">
    <source>
        <dbReference type="SAM" id="MobiDB-lite"/>
    </source>
</evidence>
<dbReference type="RefSeq" id="XP_004254526.1">
    <property type="nucleotide sequence ID" value="XM_004254478.1"/>
</dbReference>
<dbReference type="Gene3D" id="1.10.472.80">
    <property type="entry name" value="Ypt/Rab-GAP domain of gyp1p, domain 3"/>
    <property type="match status" value="1"/>
</dbReference>
<dbReference type="EMBL" id="KB206788">
    <property type="protein sequence ID" value="ELP87755.1"/>
    <property type="molecule type" value="Genomic_DNA"/>
</dbReference>
<evidence type="ECO:0000259" key="2">
    <source>
        <dbReference type="SMART" id="SM00164"/>
    </source>
</evidence>
<feature type="region of interest" description="Disordered" evidence="1">
    <location>
        <begin position="291"/>
        <end position="315"/>
    </location>
</feature>
<keyword evidence="4" id="KW-1185">Reference proteome</keyword>
<dbReference type="SMART" id="SM00164">
    <property type="entry name" value="TBC"/>
    <property type="match status" value="1"/>
</dbReference>
<dbReference type="Pfam" id="PF00566">
    <property type="entry name" value="RabGAP-TBC"/>
    <property type="match status" value="1"/>
</dbReference>
<reference evidence="3 4" key="1">
    <citation type="submission" date="2012-10" db="EMBL/GenBank/DDBJ databases">
        <authorList>
            <person name="Zafar N."/>
            <person name="Inman J."/>
            <person name="Hall N."/>
            <person name="Lorenzi H."/>
            <person name="Caler E."/>
        </authorList>
    </citation>
    <scope>NUCLEOTIDE SEQUENCE [LARGE SCALE GENOMIC DNA]</scope>
    <source>
        <strain evidence="3 4">IP1</strain>
    </source>
</reference>
<dbReference type="GeneID" id="14886767"/>
<dbReference type="KEGG" id="eiv:EIN_411080"/>